<keyword evidence="7" id="KW-0694">RNA-binding</keyword>
<dbReference type="HAMAP" id="MF_00362">
    <property type="entry name" value="Ribosomal_uL10"/>
    <property type="match status" value="1"/>
</dbReference>
<dbReference type="NCBIfam" id="NF000955">
    <property type="entry name" value="PRK00099.1-1"/>
    <property type="match status" value="1"/>
</dbReference>
<dbReference type="InterPro" id="IPR047865">
    <property type="entry name" value="Ribosomal_uL10_bac_type"/>
</dbReference>
<feature type="region of interest" description="Disordered" evidence="8">
    <location>
        <begin position="179"/>
        <end position="237"/>
    </location>
</feature>
<evidence type="ECO:0000256" key="6">
    <source>
        <dbReference type="ARBA" id="ARBA00035202"/>
    </source>
</evidence>
<accession>A0ABZ0ZRU6</accession>
<feature type="compositionally biased region" description="Low complexity" evidence="8">
    <location>
        <begin position="213"/>
        <end position="226"/>
    </location>
</feature>
<dbReference type="PROSITE" id="PS01109">
    <property type="entry name" value="RIBOSOMAL_L10"/>
    <property type="match status" value="1"/>
</dbReference>
<dbReference type="GO" id="GO:0005840">
    <property type="term" value="C:ribosome"/>
    <property type="evidence" value="ECO:0007669"/>
    <property type="project" value="UniProtKB-KW"/>
</dbReference>
<proteinExistence type="inferred from homology"/>
<dbReference type="PANTHER" id="PTHR11560">
    <property type="entry name" value="39S RIBOSOMAL PROTEIN L10, MITOCHONDRIAL"/>
    <property type="match status" value="1"/>
</dbReference>
<dbReference type="InterPro" id="IPR002363">
    <property type="entry name" value="Ribosomal_uL10_CS_bac"/>
</dbReference>
<reference evidence="10" key="1">
    <citation type="submission" date="2023-12" db="EMBL/GenBank/DDBJ databases">
        <title>Novel species in genus Nocardioides.</title>
        <authorList>
            <person name="Zhou H."/>
        </authorList>
    </citation>
    <scope>NUCLEOTIDE SEQUENCE [LARGE SCALE GENOMIC DNA]</scope>
    <source>
        <strain evidence="10">HM61</strain>
    </source>
</reference>
<evidence type="ECO:0000256" key="7">
    <source>
        <dbReference type="HAMAP-Rule" id="MF_00362"/>
    </source>
</evidence>
<dbReference type="SUPFAM" id="SSF160369">
    <property type="entry name" value="Ribosomal protein L10-like"/>
    <property type="match status" value="1"/>
</dbReference>
<dbReference type="Gene3D" id="6.10.250.290">
    <property type="match status" value="1"/>
</dbReference>
<comment type="function">
    <text evidence="1 7">Forms part of the ribosomal stalk, playing a central role in the interaction of the ribosome with GTP-bound translation factors.</text>
</comment>
<organism evidence="9 10">
    <name type="scientific">Nocardioides bizhenqiangii</name>
    <dbReference type="NCBI Taxonomy" id="3095076"/>
    <lineage>
        <taxon>Bacteria</taxon>
        <taxon>Bacillati</taxon>
        <taxon>Actinomycetota</taxon>
        <taxon>Actinomycetes</taxon>
        <taxon>Propionibacteriales</taxon>
        <taxon>Nocardioidaceae</taxon>
        <taxon>Nocardioides</taxon>
    </lineage>
</organism>
<keyword evidence="4 7" id="KW-0687">Ribonucleoprotein</keyword>
<dbReference type="EMBL" id="CP141059">
    <property type="protein sequence ID" value="WQQ27058.1"/>
    <property type="molecule type" value="Genomic_DNA"/>
</dbReference>
<evidence type="ECO:0000313" key="10">
    <source>
        <dbReference type="Proteomes" id="UP001327225"/>
    </source>
</evidence>
<protein>
    <recommendedName>
        <fullName evidence="6 7">Large ribosomal subunit protein uL10</fullName>
    </recommendedName>
</protein>
<dbReference type="Gene3D" id="3.30.70.1730">
    <property type="match status" value="1"/>
</dbReference>
<comment type="similarity">
    <text evidence="2 7">Belongs to the universal ribosomal protein uL10 family.</text>
</comment>
<evidence type="ECO:0000256" key="3">
    <source>
        <dbReference type="ARBA" id="ARBA00022980"/>
    </source>
</evidence>
<evidence type="ECO:0000256" key="8">
    <source>
        <dbReference type="SAM" id="MobiDB-lite"/>
    </source>
</evidence>
<dbReference type="Proteomes" id="UP001327225">
    <property type="component" value="Chromosome"/>
</dbReference>
<name>A0ABZ0ZRU6_9ACTN</name>
<feature type="compositionally biased region" description="Acidic residues" evidence="8">
    <location>
        <begin position="196"/>
        <end position="212"/>
    </location>
</feature>
<gene>
    <name evidence="7 9" type="primary">rplJ</name>
    <name evidence="9" type="ORF">SHK19_02255</name>
</gene>
<evidence type="ECO:0000256" key="5">
    <source>
        <dbReference type="ARBA" id="ARBA00026025"/>
    </source>
</evidence>
<sequence length="237" mass="23777">MARADKQAAVAEIAESFGDAAGAVLTEYRGLTVKQLQDLRRSLGENANYAVVKNTLAKIAAKDAGIEGFDELLTGPTAIAFITGDVVEAAKGLRDFAKANPTLVIKGGVLDGKALEPAEIAKLADLESREVLLGKLAGAMLASLSQAVYLLNAPLAQAARLAGALQAKAAEDPSILAGGAGTPVAAEEAAAKEAPAEEAAETAEAPADEAPAEEAAPSESAAPDDTAASDEGDTADA</sequence>
<evidence type="ECO:0000256" key="2">
    <source>
        <dbReference type="ARBA" id="ARBA00008889"/>
    </source>
</evidence>
<dbReference type="InterPro" id="IPR022973">
    <property type="entry name" value="Ribosomal_uL10_bac"/>
</dbReference>
<dbReference type="Pfam" id="PF00466">
    <property type="entry name" value="Ribosomal_L10"/>
    <property type="match status" value="1"/>
</dbReference>
<evidence type="ECO:0000313" key="9">
    <source>
        <dbReference type="EMBL" id="WQQ27058.1"/>
    </source>
</evidence>
<evidence type="ECO:0000256" key="1">
    <source>
        <dbReference type="ARBA" id="ARBA00002633"/>
    </source>
</evidence>
<keyword evidence="3 7" id="KW-0689">Ribosomal protein</keyword>
<keyword evidence="10" id="KW-1185">Reference proteome</keyword>
<dbReference type="CDD" id="cd05797">
    <property type="entry name" value="Ribosomal_L10"/>
    <property type="match status" value="1"/>
</dbReference>
<feature type="compositionally biased region" description="Acidic residues" evidence="8">
    <location>
        <begin position="227"/>
        <end position="237"/>
    </location>
</feature>
<dbReference type="RefSeq" id="WP_322937720.1">
    <property type="nucleotide sequence ID" value="NZ_CP141059.1"/>
</dbReference>
<dbReference type="InterPro" id="IPR043141">
    <property type="entry name" value="Ribosomal_uL10-like_sf"/>
</dbReference>
<dbReference type="InterPro" id="IPR001790">
    <property type="entry name" value="Ribosomal_uL10"/>
</dbReference>
<keyword evidence="7" id="KW-0699">rRNA-binding</keyword>
<comment type="subunit">
    <text evidence="5 7">Part of the ribosomal stalk of the 50S ribosomal subunit. The N-terminus interacts with L11 and the large rRNA to form the base of the stalk. The C-terminus forms an elongated spine to which L12 dimers bind in a sequential fashion forming a multimeric L10(L12)X complex.</text>
</comment>
<evidence type="ECO:0000256" key="4">
    <source>
        <dbReference type="ARBA" id="ARBA00023274"/>
    </source>
</evidence>